<protein>
    <submittedName>
        <fullName evidence="1">Uncharacterized protein</fullName>
    </submittedName>
</protein>
<evidence type="ECO:0000313" key="2">
    <source>
        <dbReference type="Proteomes" id="UP001597459"/>
    </source>
</evidence>
<proteinExistence type="predicted"/>
<sequence>MQYTNCQLFLFFLNINRMSAIGYAKAIAIANIPRINCPSFINPTIEK</sequence>
<name>A0ABW5N3U0_9FLAO</name>
<keyword evidence="2" id="KW-1185">Reference proteome</keyword>
<evidence type="ECO:0000313" key="1">
    <source>
        <dbReference type="EMBL" id="MFD2590192.1"/>
    </source>
</evidence>
<gene>
    <name evidence="1" type="ORF">ACFSTE_05070</name>
</gene>
<comment type="caution">
    <text evidence="1">The sequence shown here is derived from an EMBL/GenBank/DDBJ whole genome shotgun (WGS) entry which is preliminary data.</text>
</comment>
<dbReference type="RefSeq" id="WP_378255653.1">
    <property type="nucleotide sequence ID" value="NZ_JBHSJV010000001.1"/>
</dbReference>
<organism evidence="1 2">
    <name type="scientific">Aquimarina hainanensis</name>
    <dbReference type="NCBI Taxonomy" id="1578017"/>
    <lineage>
        <taxon>Bacteria</taxon>
        <taxon>Pseudomonadati</taxon>
        <taxon>Bacteroidota</taxon>
        <taxon>Flavobacteriia</taxon>
        <taxon>Flavobacteriales</taxon>
        <taxon>Flavobacteriaceae</taxon>
        <taxon>Aquimarina</taxon>
    </lineage>
</organism>
<dbReference type="EMBL" id="JBHULX010000003">
    <property type="protein sequence ID" value="MFD2590192.1"/>
    <property type="molecule type" value="Genomic_DNA"/>
</dbReference>
<reference evidence="2" key="1">
    <citation type="journal article" date="2019" name="Int. J. Syst. Evol. Microbiol.">
        <title>The Global Catalogue of Microorganisms (GCM) 10K type strain sequencing project: providing services to taxonomists for standard genome sequencing and annotation.</title>
        <authorList>
            <consortium name="The Broad Institute Genomics Platform"/>
            <consortium name="The Broad Institute Genome Sequencing Center for Infectious Disease"/>
            <person name="Wu L."/>
            <person name="Ma J."/>
        </authorList>
    </citation>
    <scope>NUCLEOTIDE SEQUENCE [LARGE SCALE GENOMIC DNA]</scope>
    <source>
        <strain evidence="2">KCTC 42423</strain>
    </source>
</reference>
<accession>A0ABW5N3U0</accession>
<dbReference type="Proteomes" id="UP001597459">
    <property type="component" value="Unassembled WGS sequence"/>
</dbReference>